<dbReference type="Proteomes" id="UP001634394">
    <property type="component" value="Unassembled WGS sequence"/>
</dbReference>
<keyword evidence="2" id="KW-1133">Transmembrane helix</keyword>
<name>A0ABD3X1E0_SINWO</name>
<keyword evidence="2" id="KW-0812">Transmembrane</keyword>
<dbReference type="AlphaFoldDB" id="A0ABD3X1E0"/>
<comment type="caution">
    <text evidence="3">The sequence shown here is derived from an EMBL/GenBank/DDBJ whole genome shotgun (WGS) entry which is preliminary data.</text>
</comment>
<evidence type="ECO:0000256" key="2">
    <source>
        <dbReference type="SAM" id="Phobius"/>
    </source>
</evidence>
<gene>
    <name evidence="3" type="ORF">ACJMK2_032330</name>
</gene>
<dbReference type="EMBL" id="JBJQND010000004">
    <property type="protein sequence ID" value="KAL3880059.1"/>
    <property type="molecule type" value="Genomic_DNA"/>
</dbReference>
<sequence>MSRMSTTVKCGNANFSMNGCIIYGLGSALLLLCLILIVVTFILCCRLKSLKQSREGSYKRSKTCKHYRLSMRELQEQEDAWDEENGFTNFEPMITIGSAFDSPHHGPTPPPPPPPPKEAIHTDSKTVGTDGYPKDSGQTSNLAEPCVKKKVPLIPPHSKTLPNVLGRRFPDDFDEEYDNIAAVGPLFHTLDYRLDQPKRRDHPGLLDAGYNRPDGWHYHPDDQNPYYVGKISDLQSLRSYEDDINGNNILNVNDILMNANAIEVIHETTLPENMNEQTASANDDDNVPTYLKSIFRQSLSSYTDMASSLTGDDYVQMKITLSRLAASEICRKARLRGIKCNSEVLFGHVMDKPTNSSFICGLAGEDFGHTNTCSSMYIEVTD</sequence>
<evidence type="ECO:0000313" key="4">
    <source>
        <dbReference type="Proteomes" id="UP001634394"/>
    </source>
</evidence>
<reference evidence="3 4" key="1">
    <citation type="submission" date="2024-11" db="EMBL/GenBank/DDBJ databases">
        <title>Chromosome-level genome assembly of the freshwater bivalve Anodonta woodiana.</title>
        <authorList>
            <person name="Chen X."/>
        </authorList>
    </citation>
    <scope>NUCLEOTIDE SEQUENCE [LARGE SCALE GENOMIC DNA]</scope>
    <source>
        <strain evidence="3">MN2024</strain>
        <tissue evidence="3">Gills</tissue>
    </source>
</reference>
<keyword evidence="4" id="KW-1185">Reference proteome</keyword>
<protein>
    <submittedName>
        <fullName evidence="3">Uncharacterized protein</fullName>
    </submittedName>
</protein>
<evidence type="ECO:0000313" key="3">
    <source>
        <dbReference type="EMBL" id="KAL3880059.1"/>
    </source>
</evidence>
<proteinExistence type="predicted"/>
<feature type="transmembrane region" description="Helical" evidence="2">
    <location>
        <begin position="21"/>
        <end position="43"/>
    </location>
</feature>
<evidence type="ECO:0000256" key="1">
    <source>
        <dbReference type="SAM" id="MobiDB-lite"/>
    </source>
</evidence>
<organism evidence="3 4">
    <name type="scientific">Sinanodonta woodiana</name>
    <name type="common">Chinese pond mussel</name>
    <name type="synonym">Anodonta woodiana</name>
    <dbReference type="NCBI Taxonomy" id="1069815"/>
    <lineage>
        <taxon>Eukaryota</taxon>
        <taxon>Metazoa</taxon>
        <taxon>Spiralia</taxon>
        <taxon>Lophotrochozoa</taxon>
        <taxon>Mollusca</taxon>
        <taxon>Bivalvia</taxon>
        <taxon>Autobranchia</taxon>
        <taxon>Heteroconchia</taxon>
        <taxon>Palaeoheterodonta</taxon>
        <taxon>Unionida</taxon>
        <taxon>Unionoidea</taxon>
        <taxon>Unionidae</taxon>
        <taxon>Unioninae</taxon>
        <taxon>Sinanodonta</taxon>
    </lineage>
</organism>
<feature type="region of interest" description="Disordered" evidence="1">
    <location>
        <begin position="98"/>
        <end position="143"/>
    </location>
</feature>
<keyword evidence="2" id="KW-0472">Membrane</keyword>
<accession>A0ABD3X1E0</accession>
<feature type="compositionally biased region" description="Pro residues" evidence="1">
    <location>
        <begin position="106"/>
        <end position="117"/>
    </location>
</feature>